<name>A9NNU6_PICSI</name>
<evidence type="ECO:0000313" key="1">
    <source>
        <dbReference type="EMBL" id="ABK22307.1"/>
    </source>
</evidence>
<dbReference type="AlphaFoldDB" id="A9NNU6"/>
<protein>
    <submittedName>
        <fullName evidence="1">Uncharacterized protein</fullName>
    </submittedName>
</protein>
<reference evidence="1" key="1">
    <citation type="journal article" date="2008" name="BMC Genomics">
        <title>A conifer genomics resource of 200,000 spruce (Picea spp.) ESTs and 6,464 high-quality, sequence-finished full-length cDNAs for Sitka spruce (Picea sitchensis).</title>
        <authorList>
            <person name="Ralph S.G."/>
            <person name="Chun H.J."/>
            <person name="Kolosova N."/>
            <person name="Cooper D."/>
            <person name="Oddy C."/>
            <person name="Ritland C.E."/>
            <person name="Kirkpatrick R."/>
            <person name="Moore R."/>
            <person name="Barber S."/>
            <person name="Holt R.A."/>
            <person name="Jones S.J."/>
            <person name="Marra M.A."/>
            <person name="Douglas C.J."/>
            <person name="Ritland K."/>
            <person name="Bohlmann J."/>
        </authorList>
    </citation>
    <scope>NUCLEOTIDE SEQUENCE</scope>
    <source>
        <tissue evidence="1">Bark</tissue>
    </source>
</reference>
<proteinExistence type="evidence at transcript level"/>
<dbReference type="EMBL" id="EF082956">
    <property type="protein sequence ID" value="ABK22307.1"/>
    <property type="molecule type" value="mRNA"/>
</dbReference>
<sequence length="67" mass="7678">MLKWRMGIRQLAVQQWDPLKPSCSQVLHLNANGRTRGRRKGSHTISPILLQAPMFRFAGKNLPDILK</sequence>
<accession>A9NNU6</accession>
<organism evidence="1">
    <name type="scientific">Picea sitchensis</name>
    <name type="common">Sitka spruce</name>
    <name type="synonym">Pinus sitchensis</name>
    <dbReference type="NCBI Taxonomy" id="3332"/>
    <lineage>
        <taxon>Eukaryota</taxon>
        <taxon>Viridiplantae</taxon>
        <taxon>Streptophyta</taxon>
        <taxon>Embryophyta</taxon>
        <taxon>Tracheophyta</taxon>
        <taxon>Spermatophyta</taxon>
        <taxon>Pinopsida</taxon>
        <taxon>Pinidae</taxon>
        <taxon>Conifers I</taxon>
        <taxon>Pinales</taxon>
        <taxon>Pinaceae</taxon>
        <taxon>Picea</taxon>
    </lineage>
</organism>